<evidence type="ECO:0000313" key="1">
    <source>
        <dbReference type="EMBL" id="STT81904.1"/>
    </source>
</evidence>
<reference evidence="1 2" key="1">
    <citation type="submission" date="2018-06" db="EMBL/GenBank/DDBJ databases">
        <authorList>
            <consortium name="Pathogen Informatics"/>
            <person name="Doyle S."/>
        </authorList>
    </citation>
    <scope>NUCLEOTIDE SEQUENCE [LARGE SCALE GENOMIC DNA]</scope>
    <source>
        <strain evidence="1 2">NCTC5047</strain>
    </source>
</reference>
<protein>
    <submittedName>
        <fullName evidence="1">Uncharacterized protein</fullName>
    </submittedName>
</protein>
<dbReference type="Proteomes" id="UP000254340">
    <property type="component" value="Unassembled WGS sequence"/>
</dbReference>
<sequence length="31" mass="3552">MSEINETPQWVDGIPFITRADKVEGGNFRED</sequence>
<proteinExistence type="predicted"/>
<accession>A0A377XIX4</accession>
<dbReference type="AlphaFoldDB" id="A0A377XIX4"/>
<organism evidence="1 2">
    <name type="scientific">Klebsiella pneumoniae</name>
    <dbReference type="NCBI Taxonomy" id="573"/>
    <lineage>
        <taxon>Bacteria</taxon>
        <taxon>Pseudomonadati</taxon>
        <taxon>Pseudomonadota</taxon>
        <taxon>Gammaproteobacteria</taxon>
        <taxon>Enterobacterales</taxon>
        <taxon>Enterobacteriaceae</taxon>
        <taxon>Klebsiella/Raoultella group</taxon>
        <taxon>Klebsiella</taxon>
        <taxon>Klebsiella pneumoniae complex</taxon>
    </lineage>
</organism>
<dbReference type="EMBL" id="UGLH01000006">
    <property type="protein sequence ID" value="STT81904.1"/>
    <property type="molecule type" value="Genomic_DNA"/>
</dbReference>
<gene>
    <name evidence="1" type="ORF">NCTC5047_02841</name>
</gene>
<evidence type="ECO:0000313" key="2">
    <source>
        <dbReference type="Proteomes" id="UP000254340"/>
    </source>
</evidence>
<name>A0A377XIX4_KLEPN</name>